<accession>B4DB27</accession>
<dbReference type="EMBL" id="ABVL01000034">
    <property type="protein sequence ID" value="EDY16401.1"/>
    <property type="molecule type" value="Genomic_DNA"/>
</dbReference>
<dbReference type="STRING" id="497964.CfE428DRAFT_6118"/>
<organism evidence="1 2">
    <name type="scientific">Chthoniobacter flavus Ellin428</name>
    <dbReference type="NCBI Taxonomy" id="497964"/>
    <lineage>
        <taxon>Bacteria</taxon>
        <taxon>Pseudomonadati</taxon>
        <taxon>Verrucomicrobiota</taxon>
        <taxon>Spartobacteria</taxon>
        <taxon>Chthoniobacterales</taxon>
        <taxon>Chthoniobacteraceae</taxon>
        <taxon>Chthoniobacter</taxon>
    </lineage>
</organism>
<gene>
    <name evidence="1" type="ORF">CfE428DRAFT_6118</name>
</gene>
<dbReference type="InterPro" id="IPR018682">
    <property type="entry name" value="DUF2167_membr"/>
</dbReference>
<dbReference type="RefSeq" id="WP_006983437.1">
    <property type="nucleotide sequence ID" value="NZ_ABVL01000034.1"/>
</dbReference>
<reference evidence="1 2" key="1">
    <citation type="journal article" date="2011" name="J. Bacteriol.">
        <title>Genome sequence of Chthoniobacter flavus Ellin428, an aerobic heterotrophic soil bacterium.</title>
        <authorList>
            <person name="Kant R."/>
            <person name="van Passel M.W."/>
            <person name="Palva A."/>
            <person name="Lucas S."/>
            <person name="Lapidus A."/>
            <person name="Glavina Del Rio T."/>
            <person name="Dalin E."/>
            <person name="Tice H."/>
            <person name="Bruce D."/>
            <person name="Goodwin L."/>
            <person name="Pitluck S."/>
            <person name="Larimer F.W."/>
            <person name="Land M.L."/>
            <person name="Hauser L."/>
            <person name="Sangwan P."/>
            <person name="de Vos W.M."/>
            <person name="Janssen P.H."/>
            <person name="Smidt H."/>
        </authorList>
    </citation>
    <scope>NUCLEOTIDE SEQUENCE [LARGE SCALE GENOMIC DNA]</scope>
    <source>
        <strain evidence="1 2">Ellin428</strain>
    </source>
</reference>
<name>B4DB27_9BACT</name>
<dbReference type="Proteomes" id="UP000005824">
    <property type="component" value="Unassembled WGS sequence"/>
</dbReference>
<proteinExistence type="predicted"/>
<protein>
    <submittedName>
        <fullName evidence="1">Uncharacterized protein</fullName>
    </submittedName>
</protein>
<sequence>MKKGYPAIELVGWETPPRYDAQSHKMYWAREIRFANSPETTLNYNIRMLGRHGDRLLFA</sequence>
<evidence type="ECO:0000313" key="2">
    <source>
        <dbReference type="Proteomes" id="UP000005824"/>
    </source>
</evidence>
<comment type="caution">
    <text evidence="1">The sequence shown here is derived from an EMBL/GenBank/DDBJ whole genome shotgun (WGS) entry which is preliminary data.</text>
</comment>
<keyword evidence="2" id="KW-1185">Reference proteome</keyword>
<dbReference type="InParanoid" id="B4DB27"/>
<evidence type="ECO:0000313" key="1">
    <source>
        <dbReference type="EMBL" id="EDY16401.1"/>
    </source>
</evidence>
<dbReference type="eggNOG" id="COG4714">
    <property type="taxonomic scope" value="Bacteria"/>
</dbReference>
<dbReference type="Pfam" id="PF09935">
    <property type="entry name" value="DUF2167"/>
    <property type="match status" value="1"/>
</dbReference>
<dbReference type="AlphaFoldDB" id="B4DB27"/>